<sequence length="79" mass="8415">MKMMAELLEKKKGKNLQLTKKAKEAISALITVDKRDGSGNGWKVASGPSANDTIDKNDSDVGGSELQQGSVFRGGFSSR</sequence>
<keyword evidence="3" id="KW-1185">Reference proteome</keyword>
<comment type="caution">
    <text evidence="2">The sequence shown here is derived from an EMBL/GenBank/DDBJ whole genome shotgun (WGS) entry which is preliminary data.</text>
</comment>
<name>A0ABR2T6A7_9ROSI</name>
<evidence type="ECO:0000313" key="2">
    <source>
        <dbReference type="EMBL" id="KAK9033028.1"/>
    </source>
</evidence>
<evidence type="ECO:0000256" key="1">
    <source>
        <dbReference type="SAM" id="MobiDB-lite"/>
    </source>
</evidence>
<feature type="region of interest" description="Disordered" evidence="1">
    <location>
        <begin position="35"/>
        <end position="79"/>
    </location>
</feature>
<organism evidence="2 3">
    <name type="scientific">Hibiscus sabdariffa</name>
    <name type="common">roselle</name>
    <dbReference type="NCBI Taxonomy" id="183260"/>
    <lineage>
        <taxon>Eukaryota</taxon>
        <taxon>Viridiplantae</taxon>
        <taxon>Streptophyta</taxon>
        <taxon>Embryophyta</taxon>
        <taxon>Tracheophyta</taxon>
        <taxon>Spermatophyta</taxon>
        <taxon>Magnoliopsida</taxon>
        <taxon>eudicotyledons</taxon>
        <taxon>Gunneridae</taxon>
        <taxon>Pentapetalae</taxon>
        <taxon>rosids</taxon>
        <taxon>malvids</taxon>
        <taxon>Malvales</taxon>
        <taxon>Malvaceae</taxon>
        <taxon>Malvoideae</taxon>
        <taxon>Hibiscus</taxon>
    </lineage>
</organism>
<dbReference type="EMBL" id="JBBPBN010000008">
    <property type="protein sequence ID" value="KAK9033028.1"/>
    <property type="molecule type" value="Genomic_DNA"/>
</dbReference>
<protein>
    <submittedName>
        <fullName evidence="2">Uncharacterized protein</fullName>
    </submittedName>
</protein>
<gene>
    <name evidence="2" type="ORF">V6N11_018067</name>
</gene>
<proteinExistence type="predicted"/>
<evidence type="ECO:0000313" key="3">
    <source>
        <dbReference type="Proteomes" id="UP001396334"/>
    </source>
</evidence>
<accession>A0ABR2T6A7</accession>
<reference evidence="2 3" key="1">
    <citation type="journal article" date="2024" name="G3 (Bethesda)">
        <title>Genome assembly of Hibiscus sabdariffa L. provides insights into metabolisms of medicinal natural products.</title>
        <authorList>
            <person name="Kim T."/>
        </authorList>
    </citation>
    <scope>NUCLEOTIDE SEQUENCE [LARGE SCALE GENOMIC DNA]</scope>
    <source>
        <strain evidence="2">TK-2024</strain>
        <tissue evidence="2">Old leaves</tissue>
    </source>
</reference>
<dbReference type="Proteomes" id="UP001396334">
    <property type="component" value="Unassembled WGS sequence"/>
</dbReference>